<organism evidence="2 3">
    <name type="scientific">Meloidogyne enterolobii</name>
    <name type="common">Root-knot nematode worm</name>
    <name type="synonym">Meloidogyne mayaguensis</name>
    <dbReference type="NCBI Taxonomy" id="390850"/>
    <lineage>
        <taxon>Eukaryota</taxon>
        <taxon>Metazoa</taxon>
        <taxon>Ecdysozoa</taxon>
        <taxon>Nematoda</taxon>
        <taxon>Chromadorea</taxon>
        <taxon>Rhabditida</taxon>
        <taxon>Tylenchina</taxon>
        <taxon>Tylenchomorpha</taxon>
        <taxon>Tylenchoidea</taxon>
        <taxon>Meloidogynidae</taxon>
        <taxon>Meloidogyninae</taxon>
        <taxon>Meloidogyne</taxon>
    </lineage>
</organism>
<accession>A0A6V7YC25</accession>
<feature type="domain" description="BTB" evidence="1">
    <location>
        <begin position="8"/>
        <end position="76"/>
    </location>
</feature>
<comment type="caution">
    <text evidence="2">The sequence shown here is derived from an EMBL/GenBank/DDBJ whole genome shotgun (WGS) entry which is preliminary data.</text>
</comment>
<evidence type="ECO:0000259" key="1">
    <source>
        <dbReference type="PROSITE" id="PS50097"/>
    </source>
</evidence>
<dbReference type="Gene3D" id="3.30.710.10">
    <property type="entry name" value="Potassium Channel Kv1.1, Chain A"/>
    <property type="match status" value="1"/>
</dbReference>
<proteinExistence type="predicted"/>
<dbReference type="SMART" id="SM00225">
    <property type="entry name" value="BTB"/>
    <property type="match status" value="1"/>
</dbReference>
<dbReference type="Proteomes" id="UP000580250">
    <property type="component" value="Unassembled WGS sequence"/>
</dbReference>
<dbReference type="InterPro" id="IPR011333">
    <property type="entry name" value="SKP1/BTB/POZ_sf"/>
</dbReference>
<protein>
    <recommendedName>
        <fullName evidence="1">BTB domain-containing protein</fullName>
    </recommendedName>
</protein>
<dbReference type="PROSITE" id="PS50097">
    <property type="entry name" value="BTB"/>
    <property type="match status" value="1"/>
</dbReference>
<dbReference type="EMBL" id="CAJEWN010003990">
    <property type="protein sequence ID" value="CAD2209061.1"/>
    <property type="molecule type" value="Genomic_DNA"/>
</dbReference>
<dbReference type="AlphaFoldDB" id="A0A6V7YC25"/>
<evidence type="ECO:0000313" key="3">
    <source>
        <dbReference type="Proteomes" id="UP000580250"/>
    </source>
</evidence>
<dbReference type="PANTHER" id="PTHR24413">
    <property type="entry name" value="SPECKLE-TYPE POZ PROTEIN"/>
    <property type="match status" value="1"/>
</dbReference>
<sequence length="173" mass="20304">MFEGEIFTDCVIKIGEDSIKTHRCILASNSKVFQKMFEHDGMIEAQNGEIIISDFGPECVDVMLKFFYTGKITKSALENHVEDIFAIAHKYQVELLKYECEMFMSNLIDDEKFLKYCGIIDLYEAPTLERGCKIYVRINKDRFLISEVWKEVENKYPYLSIRFLKSVIFDCKK</sequence>
<reference evidence="2 3" key="1">
    <citation type="submission" date="2020-08" db="EMBL/GenBank/DDBJ databases">
        <authorList>
            <person name="Koutsovoulos G."/>
            <person name="Danchin GJ E."/>
        </authorList>
    </citation>
    <scope>NUCLEOTIDE SEQUENCE [LARGE SCALE GENOMIC DNA]</scope>
</reference>
<evidence type="ECO:0000313" key="2">
    <source>
        <dbReference type="EMBL" id="CAD2209061.1"/>
    </source>
</evidence>
<dbReference type="Pfam" id="PF00651">
    <property type="entry name" value="BTB"/>
    <property type="match status" value="1"/>
</dbReference>
<name>A0A6V7YC25_MELEN</name>
<dbReference type="OrthoDB" id="5875588at2759"/>
<dbReference type="InterPro" id="IPR000210">
    <property type="entry name" value="BTB/POZ_dom"/>
</dbReference>
<dbReference type="CDD" id="cd18186">
    <property type="entry name" value="BTB_POZ_ZBTB_KLHL-like"/>
    <property type="match status" value="1"/>
</dbReference>
<dbReference type="SUPFAM" id="SSF54695">
    <property type="entry name" value="POZ domain"/>
    <property type="match status" value="1"/>
</dbReference>
<gene>
    <name evidence="2" type="ORF">MENT_LOCUS63171</name>
</gene>